<dbReference type="PANTHER" id="PTHR33791:SF1">
    <property type="entry name" value="RUBISCO CHAPERONE RBCX"/>
    <property type="match status" value="1"/>
</dbReference>
<dbReference type="Gene3D" id="1.10.1200.210">
    <property type="entry name" value="Chaperonin-like RbcX"/>
    <property type="match status" value="1"/>
</dbReference>
<reference evidence="4 5" key="1">
    <citation type="journal article" date="2009" name="Science">
        <title>Green evolution and dynamic adaptations revealed by genomes of the marine picoeukaryotes Micromonas.</title>
        <authorList>
            <person name="Worden A.Z."/>
            <person name="Lee J.H."/>
            <person name="Mock T."/>
            <person name="Rouze P."/>
            <person name="Simmons M.P."/>
            <person name="Aerts A.L."/>
            <person name="Allen A.E."/>
            <person name="Cuvelier M.L."/>
            <person name="Derelle E."/>
            <person name="Everett M.V."/>
            <person name="Foulon E."/>
            <person name="Grimwood J."/>
            <person name="Gundlach H."/>
            <person name="Henrissat B."/>
            <person name="Napoli C."/>
            <person name="McDonald S.M."/>
            <person name="Parker M.S."/>
            <person name="Rombauts S."/>
            <person name="Salamov A."/>
            <person name="Von Dassow P."/>
            <person name="Badger J.H."/>
            <person name="Coutinho P.M."/>
            <person name="Demir E."/>
            <person name="Dubchak I."/>
            <person name="Gentemann C."/>
            <person name="Eikrem W."/>
            <person name="Gready J.E."/>
            <person name="John U."/>
            <person name="Lanier W."/>
            <person name="Lindquist E.A."/>
            <person name="Lucas S."/>
            <person name="Mayer K.F."/>
            <person name="Moreau H."/>
            <person name="Not F."/>
            <person name="Otillar R."/>
            <person name="Panaud O."/>
            <person name="Pangilinan J."/>
            <person name="Paulsen I."/>
            <person name="Piegu B."/>
            <person name="Poliakov A."/>
            <person name="Robbens S."/>
            <person name="Schmutz J."/>
            <person name="Toulza E."/>
            <person name="Wyss T."/>
            <person name="Zelensky A."/>
            <person name="Zhou K."/>
            <person name="Armbrust E.V."/>
            <person name="Bhattacharya D."/>
            <person name="Goodenough U.W."/>
            <person name="Van de Peer Y."/>
            <person name="Grigoriev I.V."/>
        </authorList>
    </citation>
    <scope>NUCLEOTIDE SEQUENCE [LARGE SCALE GENOMIC DNA]</scope>
    <source>
        <strain evidence="5">RCC299 / NOUM17</strain>
    </source>
</reference>
<dbReference type="PANTHER" id="PTHR33791">
    <property type="entry name" value="CHAPERONIN-LIKE RBCX PROTEIN 1, CHLOROPLASTIC"/>
    <property type="match status" value="1"/>
</dbReference>
<dbReference type="InterPro" id="IPR038052">
    <property type="entry name" value="Chaperonin_RbcX_sf"/>
</dbReference>
<evidence type="ECO:0000256" key="1">
    <source>
        <dbReference type="ARBA" id="ARBA00022531"/>
    </source>
</evidence>
<dbReference type="GO" id="GO:0044183">
    <property type="term" value="F:protein folding chaperone"/>
    <property type="evidence" value="ECO:0007669"/>
    <property type="project" value="InterPro"/>
</dbReference>
<evidence type="ECO:0000313" key="4">
    <source>
        <dbReference type="EMBL" id="ACO69403.1"/>
    </source>
</evidence>
<dbReference type="EMBL" id="CP001575">
    <property type="protein sequence ID" value="ACO69403.1"/>
    <property type="molecule type" value="Genomic_DNA"/>
</dbReference>
<dbReference type="KEGG" id="mis:MICPUN_101807"/>
<protein>
    <submittedName>
        <fullName evidence="4">Uncharacterized protein</fullName>
    </submittedName>
</protein>
<dbReference type="InParanoid" id="C1FFN5"/>
<keyword evidence="3" id="KW-0120">Carbon dioxide fixation</keyword>
<evidence type="ECO:0000256" key="2">
    <source>
        <dbReference type="ARBA" id="ARBA00023186"/>
    </source>
</evidence>
<evidence type="ECO:0000256" key="3">
    <source>
        <dbReference type="ARBA" id="ARBA00023300"/>
    </source>
</evidence>
<dbReference type="InterPro" id="IPR003435">
    <property type="entry name" value="Chaperonin_RcbX"/>
</dbReference>
<accession>C1FFN5</accession>
<gene>
    <name evidence="4" type="ORF">MICPUN_101807</name>
</gene>
<dbReference type="GO" id="GO:0110102">
    <property type="term" value="P:ribulose bisphosphate carboxylase complex assembly"/>
    <property type="evidence" value="ECO:0007669"/>
    <property type="project" value="InterPro"/>
</dbReference>
<dbReference type="GO" id="GO:0015977">
    <property type="term" value="P:carbon fixation"/>
    <property type="evidence" value="ECO:0007669"/>
    <property type="project" value="UniProtKB-KW"/>
</dbReference>
<keyword evidence="5" id="KW-1185">Reference proteome</keyword>
<name>C1FFN5_MICCC</name>
<keyword evidence="1" id="KW-0602">Photosynthesis</keyword>
<dbReference type="RefSeq" id="XP_002508145.1">
    <property type="nucleotide sequence ID" value="XM_002508099.1"/>
</dbReference>
<dbReference type="Proteomes" id="UP000002009">
    <property type="component" value="Chromosome 8"/>
</dbReference>
<dbReference type="AlphaFoldDB" id="C1FFN5"/>
<dbReference type="SUPFAM" id="SSF158615">
    <property type="entry name" value="RbcX-like"/>
    <property type="match status" value="1"/>
</dbReference>
<sequence>MACSTAAAVACGHSRVSPGPRGRPIDHGRRAARIVRAAGNEDMNAPPFVVPQDCFQDKTYPPELKAAKQLKLLVTMVAVRVVLAQEEGFGNECHDDPSYTELHDDLTTFLSQNPLGKLWDGEWLEKLIRHPKLNCRLAAVRIIEVRDVYLSKEFDWGLYKSEAFDDMDECYKRLMSEHMERSMLG</sequence>
<proteinExistence type="predicted"/>
<evidence type="ECO:0000313" key="5">
    <source>
        <dbReference type="Proteomes" id="UP000002009"/>
    </source>
</evidence>
<dbReference type="GO" id="GO:0015979">
    <property type="term" value="P:photosynthesis"/>
    <property type="evidence" value="ECO:0007669"/>
    <property type="project" value="UniProtKB-KW"/>
</dbReference>
<dbReference type="STRING" id="296587.C1FFN5"/>
<dbReference type="GeneID" id="8245492"/>
<dbReference type="OrthoDB" id="513226at2759"/>
<organism evidence="4 5">
    <name type="scientific">Micromonas commoda (strain RCC299 / NOUM17 / CCMP2709)</name>
    <name type="common">Picoplanktonic green alga</name>
    <dbReference type="NCBI Taxonomy" id="296587"/>
    <lineage>
        <taxon>Eukaryota</taxon>
        <taxon>Viridiplantae</taxon>
        <taxon>Chlorophyta</taxon>
        <taxon>Mamiellophyceae</taxon>
        <taxon>Mamiellales</taxon>
        <taxon>Mamiellaceae</taxon>
        <taxon>Micromonas</taxon>
    </lineage>
</organism>
<keyword evidence="2" id="KW-0143">Chaperone</keyword>